<feature type="compositionally biased region" description="Basic residues" evidence="1">
    <location>
        <begin position="304"/>
        <end position="314"/>
    </location>
</feature>
<accession>A0A6J4LK85</accession>
<gene>
    <name evidence="2" type="ORF">AVDCRST_MAG48-3330</name>
</gene>
<sequence>VRDRSQQARAAGVRVRRHHDRPVPAHARRGGGVDDVAARRPDLRVPADRRPDGLGDVAGDGDRRGPARRAGGAEPRGPLDPLRGPGALPGGDRVDRRPGAGDPADAGAVRRADQGLPDQGAGGRDPGRRCARRGRAVAAEHPGLRAGGGGLRCRLLRHPGHHGVGRARLLGQRAAEPQAVHLRPRRTRHRRRLRHLPGGAAPDADRGGRGARRLRRGSGVDDPFGARRRRADGLRRLRRGRRPPRLPRRVRRPVRARHRRRLGQPLGRHRQGRRLRGRRRDGRLAAGQGRRGARPRLPLGPRGLARHAAARRARPLRDGRHPGADPARPVDGARRHDEPRRRPAQGHGHHRLHRRQGVPAGGDRRRL</sequence>
<dbReference type="AlphaFoldDB" id="A0A6J4LK85"/>
<feature type="compositionally biased region" description="Low complexity" evidence="1">
    <location>
        <begin position="68"/>
        <end position="86"/>
    </location>
</feature>
<reference evidence="2" key="1">
    <citation type="submission" date="2020-02" db="EMBL/GenBank/DDBJ databases">
        <authorList>
            <person name="Meier V. D."/>
        </authorList>
    </citation>
    <scope>NUCLEOTIDE SEQUENCE</scope>
    <source>
        <strain evidence="2">AVDCRST_MAG48</strain>
    </source>
</reference>
<dbReference type="EMBL" id="CADCTS010000470">
    <property type="protein sequence ID" value="CAA9335046.1"/>
    <property type="molecule type" value="Genomic_DNA"/>
</dbReference>
<feature type="compositionally biased region" description="Basic and acidic residues" evidence="1">
    <location>
        <begin position="36"/>
        <end position="53"/>
    </location>
</feature>
<feature type="compositionally biased region" description="Basic residues" evidence="1">
    <location>
        <begin position="226"/>
        <end position="281"/>
    </location>
</feature>
<feature type="non-terminal residue" evidence="2">
    <location>
        <position position="1"/>
    </location>
</feature>
<evidence type="ECO:0000313" key="2">
    <source>
        <dbReference type="EMBL" id="CAA9335046.1"/>
    </source>
</evidence>
<feature type="compositionally biased region" description="Basic and acidic residues" evidence="1">
    <location>
        <begin position="331"/>
        <end position="341"/>
    </location>
</feature>
<proteinExistence type="predicted"/>
<evidence type="ECO:0000256" key="1">
    <source>
        <dbReference type="SAM" id="MobiDB-lite"/>
    </source>
</evidence>
<feature type="region of interest" description="Disordered" evidence="1">
    <location>
        <begin position="1"/>
        <end position="136"/>
    </location>
</feature>
<dbReference type="EC" id="1.1.1.205" evidence="2"/>
<feature type="compositionally biased region" description="Basic residues" evidence="1">
    <location>
        <begin position="342"/>
        <end position="356"/>
    </location>
</feature>
<organism evidence="2">
    <name type="scientific">uncultured Friedmanniella sp</name>
    <dbReference type="NCBI Taxonomy" id="335381"/>
    <lineage>
        <taxon>Bacteria</taxon>
        <taxon>Bacillati</taxon>
        <taxon>Actinomycetota</taxon>
        <taxon>Actinomycetes</taxon>
        <taxon>Propionibacteriales</taxon>
        <taxon>Nocardioidaceae</taxon>
        <taxon>Friedmanniella</taxon>
        <taxon>environmental samples</taxon>
    </lineage>
</organism>
<feature type="non-terminal residue" evidence="2">
    <location>
        <position position="367"/>
    </location>
</feature>
<keyword evidence="2" id="KW-0560">Oxidoreductase</keyword>
<feature type="region of interest" description="Disordered" evidence="1">
    <location>
        <begin position="183"/>
        <end position="367"/>
    </location>
</feature>
<feature type="compositionally biased region" description="Basic residues" evidence="1">
    <location>
        <begin position="183"/>
        <end position="195"/>
    </location>
</feature>
<dbReference type="GO" id="GO:0003938">
    <property type="term" value="F:IMP dehydrogenase activity"/>
    <property type="evidence" value="ECO:0007669"/>
    <property type="project" value="UniProtKB-EC"/>
</dbReference>
<name>A0A6J4LK85_9ACTN</name>
<protein>
    <submittedName>
        <fullName evidence="2">Inosine-5'-monophosphate dehydrogenase, catalytic domain</fullName>
        <ecNumber evidence="2">1.1.1.205</ecNumber>
    </submittedName>
</protein>